<feature type="region of interest" description="Disordered" evidence="2">
    <location>
        <begin position="83"/>
        <end position="109"/>
    </location>
</feature>
<feature type="region of interest" description="Disordered" evidence="2">
    <location>
        <begin position="36"/>
        <end position="61"/>
    </location>
</feature>
<gene>
    <name evidence="3" type="ORF">DC432_06605</name>
</gene>
<dbReference type="Proteomes" id="UP000244649">
    <property type="component" value="Unassembled WGS sequence"/>
</dbReference>
<comment type="caution">
    <text evidence="3">The sequence shown here is derived from an EMBL/GenBank/DDBJ whole genome shotgun (WGS) entry which is preliminary data.</text>
</comment>
<reference evidence="3 4" key="1">
    <citation type="submission" date="2018-04" db="EMBL/GenBank/DDBJ databases">
        <authorList>
            <person name="Go L.Y."/>
            <person name="Mitchell J.A."/>
        </authorList>
    </citation>
    <scope>NUCLEOTIDE SEQUENCE [LARGE SCALE GENOMIC DNA]</scope>
    <source>
        <strain evidence="3 4">TPD7010</strain>
    </source>
</reference>
<dbReference type="EMBL" id="QDFT01000011">
    <property type="protein sequence ID" value="PVE76100.1"/>
    <property type="molecule type" value="Genomic_DNA"/>
</dbReference>
<protein>
    <submittedName>
        <fullName evidence="3">Uncharacterized protein</fullName>
    </submittedName>
</protein>
<evidence type="ECO:0000313" key="3">
    <source>
        <dbReference type="EMBL" id="PVE76100.1"/>
    </source>
</evidence>
<feature type="compositionally biased region" description="Basic and acidic residues" evidence="2">
    <location>
        <begin position="42"/>
        <end position="51"/>
    </location>
</feature>
<feature type="coiled-coil region" evidence="1">
    <location>
        <begin position="246"/>
        <end position="314"/>
    </location>
</feature>
<accession>A0A2T7WND9</accession>
<keyword evidence="1" id="KW-0175">Coiled coil</keyword>
<dbReference type="AlphaFoldDB" id="A0A2T7WND9"/>
<name>A0A2T7WND9_MICTE</name>
<evidence type="ECO:0000313" key="4">
    <source>
        <dbReference type="Proteomes" id="UP000244649"/>
    </source>
</evidence>
<organism evidence="3 4">
    <name type="scientific">Microbacterium testaceum</name>
    <name type="common">Aureobacterium testaceum</name>
    <name type="synonym">Brevibacterium testaceum</name>
    <dbReference type="NCBI Taxonomy" id="2033"/>
    <lineage>
        <taxon>Bacteria</taxon>
        <taxon>Bacillati</taxon>
        <taxon>Actinomycetota</taxon>
        <taxon>Actinomycetes</taxon>
        <taxon>Micrococcales</taxon>
        <taxon>Microbacteriaceae</taxon>
        <taxon>Microbacterium</taxon>
    </lineage>
</organism>
<dbReference type="RefSeq" id="WP_116537182.1">
    <property type="nucleotide sequence ID" value="NZ_QDFT01000011.1"/>
</dbReference>
<sequence length="524" mass="55677">MAKAHQIAIASETGAFEKGIKSGVIQPLEDAEKALDGLAKSKGADGLDRSMEQAQDSTKKLKKEIKETADAIDQDFRAGYAKMKTSAQDASDSAGRSLHSVSDSAAEASGELTQNLGETFSSFRGDMEDLPQIAQDVFGGLAGSVGGLGPAFALAAGAAGIGLLINAFNTAGEESDEFKQRAAELAQAYIDAGGEAAPAIEDIADAIREMATATEEGVTNLEDLRDVADKSGNSYEDLAKAMAGDVDGLKEKLRAGEERLKQLQEEGSAYDQNNEKAGRSLQTITDQTEGQRQYNDYLREASAAAESAAQAEKNWVEAGGEQLQIKAELVDQISDAYDGVRDSAINAATSEDGVFNVDAWAEKVEQSKGQVEQYKANIASIKLSSDQWRNLMEMPEDARMAVAASLAQGPEEAKGKIISALTDAGASAASGAQVSFDEGFNPEADVEVTADTSEAERKLKETAKKRDTEIAVKATGVDEVNRALDAASRERVGKVRLIVDDTAVRNYVPPIKTQVVRMRPQYTE</sequence>
<proteinExistence type="predicted"/>
<evidence type="ECO:0000256" key="2">
    <source>
        <dbReference type="SAM" id="MobiDB-lite"/>
    </source>
</evidence>
<evidence type="ECO:0000256" key="1">
    <source>
        <dbReference type="SAM" id="Coils"/>
    </source>
</evidence>